<dbReference type="AlphaFoldDB" id="A0AAW1TSR4"/>
<comment type="similarity">
    <text evidence="3">Belongs to the TO family.</text>
</comment>
<dbReference type="Proteomes" id="UP001431783">
    <property type="component" value="Unassembled WGS sequence"/>
</dbReference>
<evidence type="ECO:0000256" key="4">
    <source>
        <dbReference type="SAM" id="SignalP"/>
    </source>
</evidence>
<evidence type="ECO:0008006" key="7">
    <source>
        <dbReference type="Google" id="ProtNLM"/>
    </source>
</evidence>
<dbReference type="EMBL" id="JARQZJ010000032">
    <property type="protein sequence ID" value="KAK9874601.1"/>
    <property type="molecule type" value="Genomic_DNA"/>
</dbReference>
<keyword evidence="2" id="KW-0090">Biological rhythms</keyword>
<organism evidence="5 6">
    <name type="scientific">Henosepilachna vigintioctopunctata</name>
    <dbReference type="NCBI Taxonomy" id="420089"/>
    <lineage>
        <taxon>Eukaryota</taxon>
        <taxon>Metazoa</taxon>
        <taxon>Ecdysozoa</taxon>
        <taxon>Arthropoda</taxon>
        <taxon>Hexapoda</taxon>
        <taxon>Insecta</taxon>
        <taxon>Pterygota</taxon>
        <taxon>Neoptera</taxon>
        <taxon>Endopterygota</taxon>
        <taxon>Coleoptera</taxon>
        <taxon>Polyphaga</taxon>
        <taxon>Cucujiformia</taxon>
        <taxon>Coccinelloidea</taxon>
        <taxon>Coccinellidae</taxon>
        <taxon>Epilachninae</taxon>
        <taxon>Epilachnini</taxon>
        <taxon>Henosepilachna</taxon>
    </lineage>
</organism>
<dbReference type="PANTHER" id="PTHR11008">
    <property type="entry name" value="PROTEIN TAKEOUT-LIKE PROTEIN"/>
    <property type="match status" value="1"/>
</dbReference>
<keyword evidence="1 4" id="KW-0732">Signal</keyword>
<evidence type="ECO:0000313" key="5">
    <source>
        <dbReference type="EMBL" id="KAK9874601.1"/>
    </source>
</evidence>
<dbReference type="GO" id="GO:0005615">
    <property type="term" value="C:extracellular space"/>
    <property type="evidence" value="ECO:0007669"/>
    <property type="project" value="TreeGrafter"/>
</dbReference>
<gene>
    <name evidence="5" type="ORF">WA026_005433</name>
</gene>
<feature type="chain" id="PRO_5043811037" description="Protein takeout-like" evidence="4">
    <location>
        <begin position="19"/>
        <end position="244"/>
    </location>
</feature>
<comment type="caution">
    <text evidence="5">The sequence shown here is derived from an EMBL/GenBank/DDBJ whole genome shotgun (WGS) entry which is preliminary data.</text>
</comment>
<dbReference type="Gene3D" id="3.15.10.30">
    <property type="entry name" value="Haemolymph juvenile hormone binding protein"/>
    <property type="match status" value="1"/>
</dbReference>
<protein>
    <recommendedName>
        <fullName evidence="7">Protein takeout-like</fullName>
    </recommendedName>
</protein>
<dbReference type="InterPro" id="IPR010562">
    <property type="entry name" value="Haemolymph_juvenile_hormone-bd"/>
</dbReference>
<dbReference type="Pfam" id="PF06585">
    <property type="entry name" value="JHBP"/>
    <property type="match status" value="1"/>
</dbReference>
<reference evidence="5 6" key="1">
    <citation type="submission" date="2023-03" db="EMBL/GenBank/DDBJ databases">
        <title>Genome insight into feeding habits of ladybird beetles.</title>
        <authorList>
            <person name="Li H.-S."/>
            <person name="Huang Y.-H."/>
            <person name="Pang H."/>
        </authorList>
    </citation>
    <scope>NUCLEOTIDE SEQUENCE [LARGE SCALE GENOMIC DNA]</scope>
    <source>
        <strain evidence="5">SYSU_2023b</strain>
        <tissue evidence="5">Whole body</tissue>
    </source>
</reference>
<evidence type="ECO:0000256" key="3">
    <source>
        <dbReference type="ARBA" id="ARBA00060902"/>
    </source>
</evidence>
<proteinExistence type="inferred from homology"/>
<dbReference type="FunFam" id="3.15.10.30:FF:000001">
    <property type="entry name" value="Takeout-like protein 1"/>
    <property type="match status" value="1"/>
</dbReference>
<evidence type="ECO:0000313" key="6">
    <source>
        <dbReference type="Proteomes" id="UP001431783"/>
    </source>
</evidence>
<accession>A0AAW1TSR4</accession>
<dbReference type="GO" id="GO:0007623">
    <property type="term" value="P:circadian rhythm"/>
    <property type="evidence" value="ECO:0007669"/>
    <property type="project" value="UniProtKB-ARBA"/>
</dbReference>
<sequence length="244" mass="27558">MYIFTFIFLVSIFLSAECRKFPESLKHLRCSKTDNLSACIVKNGNLAIPIVAEGLPEVNSQKFNPMKLPFVQLISTSSISLNLSDVTIYGLDEMKIEQAMVDLKLGVFSTLLRGKNVTIDGNYIVSGQVLLLPIRGSGRFSVYLKDGIYNSTLNSEVIERDGIKYIRSTGNHLTYNFKLVQFKLDNLFDGNKQLGDEMNKFLNENWKLILDDFGPGIANTISHIHKKNFNDFVSDIPITEIYLE</sequence>
<name>A0AAW1TSR4_9CUCU</name>
<dbReference type="PANTHER" id="PTHR11008:SF32">
    <property type="entry name" value="CIRCADIAN CLOCK-CONTROLLED PROTEIN DAYWAKE-RELATED"/>
    <property type="match status" value="1"/>
</dbReference>
<keyword evidence="6" id="KW-1185">Reference proteome</keyword>
<evidence type="ECO:0000256" key="1">
    <source>
        <dbReference type="ARBA" id="ARBA00022729"/>
    </source>
</evidence>
<dbReference type="InterPro" id="IPR038606">
    <property type="entry name" value="To_sf"/>
</dbReference>
<feature type="signal peptide" evidence="4">
    <location>
        <begin position="1"/>
        <end position="18"/>
    </location>
</feature>
<evidence type="ECO:0000256" key="2">
    <source>
        <dbReference type="ARBA" id="ARBA00023108"/>
    </source>
</evidence>
<dbReference type="SMART" id="SM00700">
    <property type="entry name" value="JHBP"/>
    <property type="match status" value="1"/>
</dbReference>